<dbReference type="EMBL" id="DTAI01000115">
    <property type="protein sequence ID" value="HGN36685.1"/>
    <property type="molecule type" value="Genomic_DNA"/>
</dbReference>
<accession>A0A7J3I7W8</accession>
<comment type="caution">
    <text evidence="1">The sequence shown here is derived from an EMBL/GenBank/DDBJ whole genome shotgun (WGS) entry which is preliminary data.</text>
</comment>
<gene>
    <name evidence="1" type="ORF">ENT87_03950</name>
</gene>
<dbReference type="AlphaFoldDB" id="A0A7J3I7W8"/>
<reference evidence="1" key="1">
    <citation type="journal article" date="2020" name="mSystems">
        <title>Genome- and Community-Level Interaction Insights into Carbon Utilization and Element Cycling Functions of Hydrothermarchaeota in Hydrothermal Sediment.</title>
        <authorList>
            <person name="Zhou Z."/>
            <person name="Liu Y."/>
            <person name="Xu W."/>
            <person name="Pan J."/>
            <person name="Luo Z.H."/>
            <person name="Li M."/>
        </authorList>
    </citation>
    <scope>NUCLEOTIDE SEQUENCE [LARGE SCALE GENOMIC DNA]</scope>
    <source>
        <strain evidence="1">SpSt-618</strain>
    </source>
</reference>
<organism evidence="1">
    <name type="scientific">Ignisphaera aggregans</name>
    <dbReference type="NCBI Taxonomy" id="334771"/>
    <lineage>
        <taxon>Archaea</taxon>
        <taxon>Thermoproteota</taxon>
        <taxon>Thermoprotei</taxon>
        <taxon>Desulfurococcales</taxon>
        <taxon>Desulfurococcaceae</taxon>
        <taxon>Ignisphaera</taxon>
    </lineage>
</organism>
<name>A0A7J3I7W8_9CREN</name>
<evidence type="ECO:0000313" key="1">
    <source>
        <dbReference type="EMBL" id="HGN36685.1"/>
    </source>
</evidence>
<sequence>MSMVKVHSGILPITTVDEMYELFARLGFPINNADGIIVISTKKGFIKKFEMKYNVKIYMVGSNVFVFGILTDEGFLEAFARLHPKGSEWYLECINKEYSHLCSSILDAIKRGIRLYETQKKGSSNTAHQIFKMSRAFESFLDGFAEVTAISAAIKYPIVERKIIKLGELGDVLELIDYLYSKYRNGKYVVLLLSGDWMFSIAVDLDRKEFTPSLVVWSSNLRLLGEEALKKFSQINRDENVRLTVYSMQE</sequence>
<proteinExistence type="predicted"/>
<protein>
    <submittedName>
        <fullName evidence="1">Uncharacterized protein</fullName>
    </submittedName>
</protein>